<dbReference type="RefSeq" id="WP_274456738.1">
    <property type="nucleotide sequence ID" value="NZ_CP067097.1"/>
</dbReference>
<name>A0ABT9XI18_9BACL</name>
<evidence type="ECO:0000313" key="4">
    <source>
        <dbReference type="Proteomes" id="UP001232973"/>
    </source>
</evidence>
<keyword evidence="2" id="KW-1133">Transmembrane helix</keyword>
<feature type="region of interest" description="Disordered" evidence="1">
    <location>
        <begin position="47"/>
        <end position="122"/>
    </location>
</feature>
<dbReference type="Proteomes" id="UP001232973">
    <property type="component" value="Unassembled WGS sequence"/>
</dbReference>
<reference evidence="3 4" key="1">
    <citation type="submission" date="2023-07" db="EMBL/GenBank/DDBJ databases">
        <title>Genomic Encyclopedia of Type Strains, Phase IV (KMG-IV): sequencing the most valuable type-strain genomes for metagenomic binning, comparative biology and taxonomic classification.</title>
        <authorList>
            <person name="Goeker M."/>
        </authorList>
    </citation>
    <scope>NUCLEOTIDE SEQUENCE [LARGE SCALE GENOMIC DNA]</scope>
    <source>
        <strain evidence="3 4">DSM 4006</strain>
    </source>
</reference>
<evidence type="ECO:0000256" key="2">
    <source>
        <dbReference type="SAM" id="Phobius"/>
    </source>
</evidence>
<keyword evidence="2" id="KW-0472">Membrane</keyword>
<keyword evidence="4" id="KW-1185">Reference proteome</keyword>
<dbReference type="EMBL" id="JAUSTP010000010">
    <property type="protein sequence ID" value="MDQ0189755.1"/>
    <property type="molecule type" value="Genomic_DNA"/>
</dbReference>
<evidence type="ECO:0000256" key="1">
    <source>
        <dbReference type="SAM" id="MobiDB-lite"/>
    </source>
</evidence>
<keyword evidence="2" id="KW-0812">Transmembrane</keyword>
<proteinExistence type="predicted"/>
<feature type="compositionally biased region" description="Gly residues" evidence="1">
    <location>
        <begin position="101"/>
        <end position="110"/>
    </location>
</feature>
<protein>
    <submittedName>
        <fullName evidence="3">Uncharacterized protein</fullName>
    </submittedName>
</protein>
<comment type="caution">
    <text evidence="3">The sequence shown here is derived from an EMBL/GenBank/DDBJ whole genome shotgun (WGS) entry which is preliminary data.</text>
</comment>
<feature type="transmembrane region" description="Helical" evidence="2">
    <location>
        <begin position="21"/>
        <end position="42"/>
    </location>
</feature>
<sequence length="122" mass="12294">MSETNRRTSEQQARMWRRHRLLTALSWGTFVLAFLGFFTIWVKVSHTSSSPSASMPSTGAGIASGGGAAQGTNPYPSDGSGGVFQGSSPYTGGTQGSLFGDSGGAGGAGIGQQAPDFGSAAS</sequence>
<feature type="compositionally biased region" description="Low complexity" evidence="1">
    <location>
        <begin position="47"/>
        <end position="61"/>
    </location>
</feature>
<gene>
    <name evidence="3" type="ORF">J2S03_001602</name>
</gene>
<evidence type="ECO:0000313" key="3">
    <source>
        <dbReference type="EMBL" id="MDQ0189755.1"/>
    </source>
</evidence>
<accession>A0ABT9XI18</accession>
<organism evidence="3 4">
    <name type="scientific">Alicyclobacillus cycloheptanicus</name>
    <dbReference type="NCBI Taxonomy" id="1457"/>
    <lineage>
        <taxon>Bacteria</taxon>
        <taxon>Bacillati</taxon>
        <taxon>Bacillota</taxon>
        <taxon>Bacilli</taxon>
        <taxon>Bacillales</taxon>
        <taxon>Alicyclobacillaceae</taxon>
        <taxon>Alicyclobacillus</taxon>
    </lineage>
</organism>